<dbReference type="InterPro" id="IPR034660">
    <property type="entry name" value="DinB/YfiT-like"/>
</dbReference>
<evidence type="ECO:0000313" key="2">
    <source>
        <dbReference type="Proteomes" id="UP001597344"/>
    </source>
</evidence>
<evidence type="ECO:0000313" key="1">
    <source>
        <dbReference type="EMBL" id="MFD2187725.1"/>
    </source>
</evidence>
<dbReference type="SUPFAM" id="SSF109854">
    <property type="entry name" value="DinB/YfiT-like putative metalloenzymes"/>
    <property type="match status" value="1"/>
</dbReference>
<keyword evidence="2" id="KW-1185">Reference proteome</keyword>
<dbReference type="RefSeq" id="WP_378320736.1">
    <property type="nucleotide sequence ID" value="NZ_JBHUHY010000015.1"/>
</dbReference>
<reference evidence="2" key="1">
    <citation type="journal article" date="2019" name="Int. J. Syst. Evol. Microbiol.">
        <title>The Global Catalogue of Microorganisms (GCM) 10K type strain sequencing project: providing services to taxonomists for standard genome sequencing and annotation.</title>
        <authorList>
            <consortium name="The Broad Institute Genomics Platform"/>
            <consortium name="The Broad Institute Genome Sequencing Center for Infectious Disease"/>
            <person name="Wu L."/>
            <person name="Ma J."/>
        </authorList>
    </citation>
    <scope>NUCLEOTIDE SEQUENCE [LARGE SCALE GENOMIC DNA]</scope>
    <source>
        <strain evidence="2">DT92</strain>
    </source>
</reference>
<dbReference type="Gene3D" id="1.20.120.450">
    <property type="entry name" value="dinb family like domain"/>
    <property type="match status" value="1"/>
</dbReference>
<protein>
    <submittedName>
        <fullName evidence="1">DinB family protein</fullName>
    </submittedName>
</protein>
<comment type="caution">
    <text evidence="1">The sequence shown here is derived from an EMBL/GenBank/DDBJ whole genome shotgun (WGS) entry which is preliminary data.</text>
</comment>
<accession>A0ABW5AZS0</accession>
<name>A0ABW5AZS0_9FLAO</name>
<dbReference type="Proteomes" id="UP001597344">
    <property type="component" value="Unassembled WGS sequence"/>
</dbReference>
<dbReference type="EMBL" id="JBHUHY010000015">
    <property type="protein sequence ID" value="MFD2187725.1"/>
    <property type="molecule type" value="Genomic_DNA"/>
</dbReference>
<sequence length="198" mass="22523">MNSKILLVLFSCTQIGFSQNSDVMKLPYEQIPEYPSTYTPGNILSRFIDGLGYRYYWATEGLSARDLKFAPSKEGRTMLQTLRHINQLSKGILNAIQNLPNIRTNNQPEANFEELRKETLFNFKKVSELLSEKSAKDVAAYTVIFQSGENRREFPFWNMINGQISDALYHVGQVVSFRRSSGNPVNPKVNVFIGKTGN</sequence>
<proteinExistence type="predicted"/>
<gene>
    <name evidence="1" type="ORF">ACFSJT_13065</name>
</gene>
<organism evidence="1 2">
    <name type="scientific">Aquimarina celericrescens</name>
    <dbReference type="NCBI Taxonomy" id="1964542"/>
    <lineage>
        <taxon>Bacteria</taxon>
        <taxon>Pseudomonadati</taxon>
        <taxon>Bacteroidota</taxon>
        <taxon>Flavobacteriia</taxon>
        <taxon>Flavobacteriales</taxon>
        <taxon>Flavobacteriaceae</taxon>
        <taxon>Aquimarina</taxon>
    </lineage>
</organism>